<evidence type="ECO:0000256" key="6">
    <source>
        <dbReference type="SAM" id="MobiDB-lite"/>
    </source>
</evidence>
<feature type="transmembrane region" description="Helical" evidence="7">
    <location>
        <begin position="2787"/>
        <end position="2811"/>
    </location>
</feature>
<dbReference type="PROSITE" id="PS51212">
    <property type="entry name" value="WSC"/>
    <property type="match status" value="1"/>
</dbReference>
<comment type="subcellular location">
    <subcellularLocation>
        <location evidence="1">Membrane</location>
    </subcellularLocation>
</comment>
<dbReference type="SMART" id="SM00303">
    <property type="entry name" value="GPS"/>
    <property type="match status" value="1"/>
</dbReference>
<evidence type="ECO:0000259" key="8">
    <source>
        <dbReference type="PROSITE" id="PS50093"/>
    </source>
</evidence>
<dbReference type="InterPro" id="IPR046338">
    <property type="entry name" value="GAIN_dom_sf"/>
</dbReference>
<feature type="domain" description="WSC" evidence="10">
    <location>
        <begin position="12"/>
        <end position="105"/>
    </location>
</feature>
<dbReference type="Gene3D" id="2.60.220.50">
    <property type="match status" value="1"/>
</dbReference>
<comment type="caution">
    <text evidence="5">Lacks conserved residue(s) required for the propagation of feature annotation.</text>
</comment>
<dbReference type="FunFam" id="2.60.60.20:FF:000022">
    <property type="entry name" value="Uncharacterized protein"/>
    <property type="match status" value="1"/>
</dbReference>
<feature type="domain" description="PKD" evidence="8">
    <location>
        <begin position="523"/>
        <end position="583"/>
    </location>
</feature>
<dbReference type="Gene3D" id="2.60.60.20">
    <property type="entry name" value="PLAT/LH2 domain"/>
    <property type="match status" value="1"/>
</dbReference>
<evidence type="ECO:0000256" key="4">
    <source>
        <dbReference type="ARBA" id="ARBA00023136"/>
    </source>
</evidence>
<protein>
    <submittedName>
        <fullName evidence="11">Uncharacterized protein</fullName>
    </submittedName>
</protein>
<evidence type="ECO:0000259" key="9">
    <source>
        <dbReference type="PROSITE" id="PS50095"/>
    </source>
</evidence>
<gene>
    <name evidence="11" type="ORF">RRG08_003958</name>
</gene>
<dbReference type="InterPro" id="IPR036392">
    <property type="entry name" value="PLAT/LH2_dom_sf"/>
</dbReference>
<dbReference type="GO" id="GO:0005262">
    <property type="term" value="F:calcium channel activity"/>
    <property type="evidence" value="ECO:0007669"/>
    <property type="project" value="TreeGrafter"/>
</dbReference>
<evidence type="ECO:0000259" key="10">
    <source>
        <dbReference type="PROSITE" id="PS51212"/>
    </source>
</evidence>
<keyword evidence="2 7" id="KW-0812">Transmembrane</keyword>
<reference evidence="11" key="1">
    <citation type="journal article" date="2023" name="G3 (Bethesda)">
        <title>A reference genome for the long-term kleptoplast-retaining sea slug Elysia crispata morphotype clarki.</title>
        <authorList>
            <person name="Eastman K.E."/>
            <person name="Pendleton A.L."/>
            <person name="Shaikh M.A."/>
            <person name="Suttiyut T."/>
            <person name="Ogas R."/>
            <person name="Tomko P."/>
            <person name="Gavelis G."/>
            <person name="Widhalm J.R."/>
            <person name="Wisecaver J.H."/>
        </authorList>
    </citation>
    <scope>NUCLEOTIDE SEQUENCE</scope>
    <source>
        <strain evidence="11">ECLA1</strain>
    </source>
</reference>
<evidence type="ECO:0000256" key="2">
    <source>
        <dbReference type="ARBA" id="ARBA00022692"/>
    </source>
</evidence>
<organism evidence="11 12">
    <name type="scientific">Elysia crispata</name>
    <name type="common">lettuce slug</name>
    <dbReference type="NCBI Taxonomy" id="231223"/>
    <lineage>
        <taxon>Eukaryota</taxon>
        <taxon>Metazoa</taxon>
        <taxon>Spiralia</taxon>
        <taxon>Lophotrochozoa</taxon>
        <taxon>Mollusca</taxon>
        <taxon>Gastropoda</taxon>
        <taxon>Heterobranchia</taxon>
        <taxon>Euthyneura</taxon>
        <taxon>Panpulmonata</taxon>
        <taxon>Sacoglossa</taxon>
        <taxon>Placobranchoidea</taxon>
        <taxon>Plakobranchidae</taxon>
        <taxon>Elysia</taxon>
    </lineage>
</organism>
<feature type="transmembrane region" description="Helical" evidence="7">
    <location>
        <begin position="2823"/>
        <end position="2850"/>
    </location>
</feature>
<dbReference type="GO" id="GO:0005929">
    <property type="term" value="C:cilium"/>
    <property type="evidence" value="ECO:0007669"/>
    <property type="project" value="UniProtKB-ARBA"/>
</dbReference>
<dbReference type="Pfam" id="PF01825">
    <property type="entry name" value="GPS"/>
    <property type="match status" value="1"/>
</dbReference>
<dbReference type="Proteomes" id="UP001283361">
    <property type="component" value="Unassembled WGS sequence"/>
</dbReference>
<feature type="transmembrane region" description="Helical" evidence="7">
    <location>
        <begin position="2684"/>
        <end position="2705"/>
    </location>
</feature>
<dbReference type="InterPro" id="IPR051223">
    <property type="entry name" value="Polycystin"/>
</dbReference>
<dbReference type="SMART" id="SM00321">
    <property type="entry name" value="WSC"/>
    <property type="match status" value="1"/>
</dbReference>
<dbReference type="PROSITE" id="PS50093">
    <property type="entry name" value="PKD"/>
    <property type="match status" value="2"/>
</dbReference>
<keyword evidence="12" id="KW-1185">Reference proteome</keyword>
<dbReference type="PROSITE" id="PS50095">
    <property type="entry name" value="PLAT"/>
    <property type="match status" value="1"/>
</dbReference>
<accession>A0AAE0ZDY2</accession>
<dbReference type="PANTHER" id="PTHR10877:SF150">
    <property type="entry name" value="REJ DOMAIN-CONTAINING PROTEIN"/>
    <property type="match status" value="1"/>
</dbReference>
<dbReference type="InterPro" id="IPR022409">
    <property type="entry name" value="PKD/Chitinase_dom"/>
</dbReference>
<evidence type="ECO:0000256" key="3">
    <source>
        <dbReference type="ARBA" id="ARBA00022989"/>
    </source>
</evidence>
<name>A0AAE0ZDY2_9GAST</name>
<dbReference type="Pfam" id="PF01822">
    <property type="entry name" value="WSC"/>
    <property type="match status" value="1"/>
</dbReference>
<dbReference type="SUPFAM" id="SSF49299">
    <property type="entry name" value="PKD domain"/>
    <property type="match status" value="2"/>
</dbReference>
<sequence length="3060" mass="336467">MICCLWMKCGAAAPYQGCYKETLRNRQMAISPGAYNPELMTSSFCRARCGTYRWNYAGLAHGKFCFCGNSLPTFLEGDANCNIACAGDSGENCGSATHIGVYSSLMAISGLQVSSDVSTVEATPTTVTLSLGVNQGSDVAYQVDYGDDGGFTGQNETGFESRELYLPGKHSITVLASNLGGVVKKKIGVELTDPPADIDVSCDILVTFEEGQCEITVWKGSDLTMDVSVTGKPSADVTALPVADPEQSLIGLWSAVPTATSYPGSNSIYLLQEVLFPRQGRVYWLRAHVQTIGSFKLLVLSPVCSNVYCYESNSCKASCLNAAAGTHSYKCSASDSFCIGKATCDSACTASVDRFGTSTTLADRYSVTSITTLSVTGTGPQTLTPATPLNVEAGDILGIEYTSTLAGQLTLVSSSSFSDIVITPYTTSSIGVTYINTGGSSTGFRHAIQAMFTAGSKTVLKYTLSKPPGTFPISVDVTNTILSTSVSKSGTVSLVEGVDQAIIDGPVFAIKDQATIWSLLAHTGSNLTYEWNVTDGSATTFSEDLTYTFTTNGEYNITVAIYNLMSRKENMTTVSVFEIVSGLSISAPASEINTQVNFSVIMATGVQVTCEVDYGDGSAMATVPSLTAVPPSFTISHTYTWAATFSVTINCSNPVSYQVTSNSVGIASRISNLQIEQTGAVEGQTFALVWLLDSGSVDSHSVLFDGVLYNLDPAASSDAALRWSSVTLGPLPVGGYAYNITVTNAFGSVNLTGFFSVMKPIVNPTFTASMLDVTTDDIVTFSADVTSGSDVTVLVHYEDGSADDVFPPATPGDPWTGTMTITHQFISGCACAVKATFFNAATSEERTVVVTVKVGFSTIDWDLAAPEAFYLYEPPALVHFQFSSTTGIQPTDPTVLINWGDGAPTEKYNNVVFGPPGFSRQYDDTGDYTISVSMSNAFTQRNFTHIVQVIEKLQVASIESDYPKAPLNLPFTFYFALYRGDRLERTNLTWNLGDGSTSFTTQRQGQGKNGRDAMTVTYTTTTSKTVRVQAKAPLAQSLTATRTFDIIQGVDPASVVVTVSPAVQLGQPTSFTVQYNSNPVPDSATISIDVDADGIADSTVPVTSITSSGNSQTVTFTYPTDGIHNAIVSLQNDASSVSFPVSLGIYQGFSGLAAALTFEQNVPPGRPFDQNGLDNAGLKYPLDVPIKFSVSDANNAYVSLYTVTVTSGPTTFVHTSMENNFKVPFSVAGTYVLDVTAENPLFSANVAKTIELKSRLKGLQVNISNEVLIPGEPMLFQASPVGMADFSVDTCIYIDWDYFGEKFVYSEPGARCNHTDFTDATYKGTGAYLASSRLMYNYRAPGEYTMRIVADDGKGNTETASKTFSISYEPCTRPTTSIQDSRSFFYLADSFERSRYIRLRGFASINCPANLANTKSWNLYTVNDQTGEDGPAVDISSLTTNKAELYIPSRFLPLGTYKATYAMSMTAGAGVPFLGEALTYFTVVSSELLGVIVEGGMTFITVGTAQNYVLEPMRYSLDPDVDETDPQGINVVSWYCDRLDGSTPDVACIGYRSASSSTLTIQGSALTEGQTYVITVNLQKDTRTTSAELRIMIDGLTSPISTITCLPGTVCYRRSDGYTALESSRISLRCNCPSCQASAVYLWTISIQDYRWPEGLRPLKATDMMESRSISLNSQDLALEKDLFETFGINSDVFRARCDIFNGVSNSTIYTNVWLNKPPKGGNCRLEPLVATATPSAEQQWTIVCEGWQDSDGISEFHLFSYFDATEVPKEIDSFPVSGTTNVGLDERLIMPVGPPYNDYIQEIWLTVRSALNSQTTVRIATVQVLPAPSAELDYYIGHLLADPTAEFFMDVEIADQRTVTEKISAVSSMMTTESLAARSEKRFCEIPNNWITTGYGKYDRERPTPFTKIPGQCDITTQYDIDRKRNQRTQLRSKLAKASEKLLFEDTWSIQNVAGMFSQIVAEPTEVSSETQTSILDMLISMAGTLQDKDRIKHTPQEDIEEAMRSIFSTLGGVQAAAGVMGDFPSLGDLEAAEENPVWNLYDASPFAADTEPDVTNAKSYEEAMKHHSKHVHRRLNREHAVNMTLKVDDVKLKMAQLFNSFAIPGQELDLASYRVRGQMRKDFVSKFLGQTLQVSRSSAAVEIPTELRHVFSDQTIWNDSIVVLQIQENTNFPDVYSDYASTRLNGFTHFVSVDLIDEEGGSLRVSETATPIKITIPHDENAPEPETVMVENPMVTSWDRFVYHRTTLDTPGTSLHVEFELDPDVQLIVVARHGEVPVPEDGKIDHIFLVPPVLPIQPDAINPYTITLTARDVGDKVGNWWLGLRERNSSYKNFPVPTIKQIADRYQFGIVHFEHNYKVKMWSSGCYYYDTAISDWSPNGCTISEESNLHETVCLCNHLTTFTGGFVVVPNTIDWNYVFSNADFLSNPTLYISEIVIFIIFTTGFVLARRKDKLDTQQVGLAPLGDNRKEDKYFYEIQVSTGMRRGAGTNSNVYFILSGEEDETEVRMFTDSKRPIFKKGMTNGFLMAVPRSLGRINYMRVWHDNSGSGPLASWFLNCIALKDLQTDTRQIFIANKWLALEEDDGQIDRIIPIAGKEQLEDFSYHFSERSKRDFVDGHLWFSVVARPPSSRFTCVQRVACCLCLLFMTMLTNAMFYNTQGSSSTSTTSSFNFGPFSLSPSQLFIGFVSTLIVFPVNFLLVFLFRRAKPRHKRSSPLAEAFRSRAASPDLHSKSAKTKSSQIGEKPKAGGKKIPTSIDISEAPSTSASTVELTEKSKKGKALQLSWWWVIIAWIILIICTLGSAALVTFYGISFKDDQCKKWITSLIMSFFTSVFITQPLKVILTALLLSLIFKDSGDEEITEDAEDILQDASQLECLHDTMDPNTISQARPQKFAYQPPTEEQLETIRSQRLKEVRMWAVIREILAYCIFIIILLVLCHRNRGPNNFWYKDTMYRTFIKSTDTSINFEKIKYTTDFWNWARTGLLNGLIAGKYYNAYPPLRLRTYINDKTSRMLGIATLRQLRIYPGQFVYASKEQKQSNTPFVKKITRQWTLQMMNV</sequence>
<dbReference type="Pfam" id="PF01477">
    <property type="entry name" value="PLAT"/>
    <property type="match status" value="1"/>
</dbReference>
<dbReference type="InterPro" id="IPR035986">
    <property type="entry name" value="PKD_dom_sf"/>
</dbReference>
<dbReference type="SUPFAM" id="SSF49723">
    <property type="entry name" value="Lipase/lipooxygenase domain (PLAT/LH2 domain)"/>
    <property type="match status" value="1"/>
</dbReference>
<feature type="domain" description="PLAT" evidence="9">
    <location>
        <begin position="2475"/>
        <end position="2594"/>
    </location>
</feature>
<evidence type="ECO:0000313" key="11">
    <source>
        <dbReference type="EMBL" id="KAK3767525.1"/>
    </source>
</evidence>
<dbReference type="InterPro" id="IPR001024">
    <property type="entry name" value="PLAT/LH2_dom"/>
</dbReference>
<dbReference type="InterPro" id="IPR013783">
    <property type="entry name" value="Ig-like_fold"/>
</dbReference>
<feature type="transmembrane region" description="Helical" evidence="7">
    <location>
        <begin position="2640"/>
        <end position="2658"/>
    </location>
</feature>
<dbReference type="GO" id="GO:0050982">
    <property type="term" value="P:detection of mechanical stimulus"/>
    <property type="evidence" value="ECO:0007669"/>
    <property type="project" value="TreeGrafter"/>
</dbReference>
<keyword evidence="4 7" id="KW-0472">Membrane</keyword>
<dbReference type="SMART" id="SM00089">
    <property type="entry name" value="PKD"/>
    <property type="match status" value="7"/>
</dbReference>
<dbReference type="SMART" id="SM00308">
    <property type="entry name" value="LH2"/>
    <property type="match status" value="1"/>
</dbReference>
<evidence type="ECO:0000256" key="5">
    <source>
        <dbReference type="PROSITE-ProRule" id="PRU00152"/>
    </source>
</evidence>
<evidence type="ECO:0000313" key="12">
    <source>
        <dbReference type="Proteomes" id="UP001283361"/>
    </source>
</evidence>
<comment type="caution">
    <text evidence="11">The sequence shown here is derived from an EMBL/GenBank/DDBJ whole genome shotgun (WGS) entry which is preliminary data.</text>
</comment>
<dbReference type="InterPro" id="IPR000601">
    <property type="entry name" value="PKD_dom"/>
</dbReference>
<keyword evidence="3 7" id="KW-1133">Transmembrane helix</keyword>
<feature type="transmembrane region" description="Helical" evidence="7">
    <location>
        <begin position="2432"/>
        <end position="2450"/>
    </location>
</feature>
<dbReference type="Gene3D" id="2.60.40.10">
    <property type="entry name" value="Immunoglobulins"/>
    <property type="match status" value="1"/>
</dbReference>
<evidence type="ECO:0000256" key="7">
    <source>
        <dbReference type="SAM" id="Phobius"/>
    </source>
</evidence>
<evidence type="ECO:0000256" key="1">
    <source>
        <dbReference type="ARBA" id="ARBA00004370"/>
    </source>
</evidence>
<dbReference type="PANTHER" id="PTHR10877">
    <property type="entry name" value="POLYCYSTIN FAMILY MEMBER"/>
    <property type="match status" value="1"/>
</dbReference>
<feature type="region of interest" description="Disordered" evidence="6">
    <location>
        <begin position="2716"/>
        <end position="2759"/>
    </location>
</feature>
<dbReference type="GO" id="GO:0016020">
    <property type="term" value="C:membrane"/>
    <property type="evidence" value="ECO:0007669"/>
    <property type="project" value="UniProtKB-SubCell"/>
</dbReference>
<dbReference type="InterPro" id="IPR000203">
    <property type="entry name" value="GPS"/>
</dbReference>
<feature type="transmembrane region" description="Helical" evidence="7">
    <location>
        <begin position="2919"/>
        <end position="2939"/>
    </location>
</feature>
<proteinExistence type="predicted"/>
<dbReference type="Pfam" id="PF00801">
    <property type="entry name" value="PKD"/>
    <property type="match status" value="1"/>
</dbReference>
<feature type="domain" description="PKD" evidence="8">
    <location>
        <begin position="613"/>
        <end position="673"/>
    </location>
</feature>
<dbReference type="InterPro" id="IPR002889">
    <property type="entry name" value="WSC_carb-bd"/>
</dbReference>
<dbReference type="EMBL" id="JAWDGP010004140">
    <property type="protein sequence ID" value="KAK3767525.1"/>
    <property type="molecule type" value="Genomic_DNA"/>
</dbReference>